<dbReference type="Gene3D" id="1.25.40.190">
    <property type="entry name" value="Actin-related protein 2/3 complex subunit 5"/>
    <property type="match status" value="1"/>
</dbReference>
<accession>A0AB34J686</accession>
<dbReference type="Pfam" id="PF04699">
    <property type="entry name" value="P16-Arc"/>
    <property type="match status" value="1"/>
</dbReference>
<comment type="function">
    <text evidence="5">Functions as component of the Arp2/3 complex which is involved in regulation of actin polymerization and together with an activating nucleation-promoting factor (NPF) mediates the formation of branched actin networks. Arp2/3 complex plays a critical role in the control of cell morphogenesis via the modulation of cell polarity development.</text>
</comment>
<comment type="similarity">
    <text evidence="2 5">Belongs to the ARPC5 family.</text>
</comment>
<evidence type="ECO:0000256" key="3">
    <source>
        <dbReference type="ARBA" id="ARBA00022490"/>
    </source>
</evidence>
<evidence type="ECO:0000313" key="7">
    <source>
        <dbReference type="Proteomes" id="UP001515480"/>
    </source>
</evidence>
<gene>
    <name evidence="6" type="ORF">AB1Y20_004274</name>
</gene>
<dbReference type="InterPro" id="IPR006789">
    <property type="entry name" value="ARPC5"/>
</dbReference>
<keyword evidence="7" id="KW-1185">Reference proteome</keyword>
<proteinExistence type="inferred from homology"/>
<evidence type="ECO:0000256" key="1">
    <source>
        <dbReference type="ARBA" id="ARBA00004245"/>
    </source>
</evidence>
<comment type="caution">
    <text evidence="6">The sequence shown here is derived from an EMBL/GenBank/DDBJ whole genome shotgun (WGS) entry which is preliminary data.</text>
</comment>
<protein>
    <recommendedName>
        <fullName evidence="5">Actin-related protein 2/3 complex subunit 5</fullName>
    </recommendedName>
</protein>
<comment type="subcellular location">
    <subcellularLocation>
        <location evidence="1">Cytoplasm</location>
        <location evidence="1">Cytoskeleton</location>
    </subcellularLocation>
</comment>
<dbReference type="GO" id="GO:0034314">
    <property type="term" value="P:Arp2/3 complex-mediated actin nucleation"/>
    <property type="evidence" value="ECO:0007669"/>
    <property type="project" value="InterPro"/>
</dbReference>
<reference evidence="6 7" key="1">
    <citation type="journal article" date="2024" name="Science">
        <title>Giant polyketide synthase enzymes in the biosynthesis of giant marine polyether toxins.</title>
        <authorList>
            <person name="Fallon T.R."/>
            <person name="Shende V.V."/>
            <person name="Wierzbicki I.H."/>
            <person name="Pendleton A.L."/>
            <person name="Watervoot N.F."/>
            <person name="Auber R.P."/>
            <person name="Gonzalez D.J."/>
            <person name="Wisecaver J.H."/>
            <person name="Moore B.S."/>
        </authorList>
    </citation>
    <scope>NUCLEOTIDE SEQUENCE [LARGE SCALE GENOMIC DNA]</scope>
    <source>
        <strain evidence="6 7">12B1</strain>
    </source>
</reference>
<evidence type="ECO:0000313" key="6">
    <source>
        <dbReference type="EMBL" id="KAL1515213.1"/>
    </source>
</evidence>
<dbReference type="SUPFAM" id="SSF69103">
    <property type="entry name" value="Arp2/3 complex 16 kDa subunit ARPC5"/>
    <property type="match status" value="1"/>
</dbReference>
<dbReference type="GO" id="GO:0005885">
    <property type="term" value="C:Arp2/3 protein complex"/>
    <property type="evidence" value="ECO:0007669"/>
    <property type="project" value="InterPro"/>
</dbReference>
<dbReference type="EMBL" id="JBGBPQ010000012">
    <property type="protein sequence ID" value="KAL1515213.1"/>
    <property type="molecule type" value="Genomic_DNA"/>
</dbReference>
<dbReference type="GO" id="GO:0030833">
    <property type="term" value="P:regulation of actin filament polymerization"/>
    <property type="evidence" value="ECO:0007669"/>
    <property type="project" value="InterPro"/>
</dbReference>
<evidence type="ECO:0000256" key="5">
    <source>
        <dbReference type="RuleBase" id="RU004301"/>
    </source>
</evidence>
<dbReference type="PANTHER" id="PTHR12644">
    <property type="entry name" value="ARP2/3 COMPLEX 16 KD SUBUNIT P16-ARC"/>
    <property type="match status" value="1"/>
</dbReference>
<keyword evidence="4 5" id="KW-0206">Cytoskeleton</keyword>
<dbReference type="Proteomes" id="UP001515480">
    <property type="component" value="Unassembled WGS sequence"/>
</dbReference>
<sequence length="145" mass="15839">MAEEEGHYESNFQVIDDSTLLAAIKAREAACAPFLKPMGGDPLKALALALQDPPYETKNPEVKAAAAELVCRALQLVKEAEIDAAVASLPLEACDVLMKYVYRALSLPKKEQPHYTMLLKWHPAVLRRAGPGSIVRTFAEVGRPL</sequence>
<name>A0AB34J686_PRYPA</name>
<evidence type="ECO:0000256" key="4">
    <source>
        <dbReference type="ARBA" id="ARBA00023212"/>
    </source>
</evidence>
<evidence type="ECO:0000256" key="2">
    <source>
        <dbReference type="ARBA" id="ARBA00006084"/>
    </source>
</evidence>
<dbReference type="InterPro" id="IPR036743">
    <property type="entry name" value="ARPC5_sf"/>
</dbReference>
<dbReference type="AlphaFoldDB" id="A0AB34J686"/>
<keyword evidence="3" id="KW-0963">Cytoplasm</keyword>
<organism evidence="6 7">
    <name type="scientific">Prymnesium parvum</name>
    <name type="common">Toxic golden alga</name>
    <dbReference type="NCBI Taxonomy" id="97485"/>
    <lineage>
        <taxon>Eukaryota</taxon>
        <taxon>Haptista</taxon>
        <taxon>Haptophyta</taxon>
        <taxon>Prymnesiophyceae</taxon>
        <taxon>Prymnesiales</taxon>
        <taxon>Prymnesiaceae</taxon>
        <taxon>Prymnesium</taxon>
    </lineage>
</organism>